<dbReference type="GO" id="GO:0044718">
    <property type="term" value="P:siderophore transmembrane transport"/>
    <property type="evidence" value="ECO:0007669"/>
    <property type="project" value="TreeGrafter"/>
</dbReference>
<dbReference type="Gene3D" id="2.170.130.10">
    <property type="entry name" value="TonB-dependent receptor, plug domain"/>
    <property type="match status" value="1"/>
</dbReference>
<keyword evidence="14" id="KW-1185">Reference proteome</keyword>
<keyword evidence="5 9" id="KW-0798">TonB box</keyword>
<dbReference type="EMBL" id="CP013189">
    <property type="protein sequence ID" value="ALO45710.1"/>
    <property type="molecule type" value="Genomic_DNA"/>
</dbReference>
<protein>
    <submittedName>
        <fullName evidence="13">TonB-dependent outer membrane receptor</fullName>
    </submittedName>
</protein>
<evidence type="ECO:0000256" key="8">
    <source>
        <dbReference type="PROSITE-ProRule" id="PRU01360"/>
    </source>
</evidence>
<evidence type="ECO:0000256" key="5">
    <source>
        <dbReference type="ARBA" id="ARBA00023077"/>
    </source>
</evidence>
<dbReference type="PROSITE" id="PS52016">
    <property type="entry name" value="TONB_DEPENDENT_REC_3"/>
    <property type="match status" value="1"/>
</dbReference>
<dbReference type="GO" id="GO:0015344">
    <property type="term" value="F:siderophore uptake transmembrane transporter activity"/>
    <property type="evidence" value="ECO:0007669"/>
    <property type="project" value="TreeGrafter"/>
</dbReference>
<dbReference type="Proteomes" id="UP000065641">
    <property type="component" value="Chromosome"/>
</dbReference>
<dbReference type="Gene3D" id="2.40.170.20">
    <property type="entry name" value="TonB-dependent receptor, beta-barrel domain"/>
    <property type="match status" value="1"/>
</dbReference>
<evidence type="ECO:0000256" key="2">
    <source>
        <dbReference type="ARBA" id="ARBA00022448"/>
    </source>
</evidence>
<evidence type="ECO:0000313" key="13">
    <source>
        <dbReference type="EMBL" id="ALO45710.1"/>
    </source>
</evidence>
<dbReference type="OrthoDB" id="99480at2"/>
<keyword evidence="4 8" id="KW-0812">Transmembrane</keyword>
<evidence type="ECO:0000256" key="4">
    <source>
        <dbReference type="ARBA" id="ARBA00022692"/>
    </source>
</evidence>
<evidence type="ECO:0000256" key="3">
    <source>
        <dbReference type="ARBA" id="ARBA00022452"/>
    </source>
</evidence>
<evidence type="ECO:0000256" key="9">
    <source>
        <dbReference type="RuleBase" id="RU003357"/>
    </source>
</evidence>
<evidence type="ECO:0000256" key="1">
    <source>
        <dbReference type="ARBA" id="ARBA00004571"/>
    </source>
</evidence>
<keyword evidence="2 8" id="KW-0813">Transport</keyword>
<accession>A0A0S2KC38</accession>
<evidence type="ECO:0000259" key="11">
    <source>
        <dbReference type="Pfam" id="PF00593"/>
    </source>
</evidence>
<feature type="domain" description="TonB-dependent receptor plug" evidence="12">
    <location>
        <begin position="46"/>
        <end position="157"/>
    </location>
</feature>
<dbReference type="KEGG" id="pspi:PS2015_1045"/>
<feature type="domain" description="TonB-dependent receptor-like beta-barrel" evidence="11">
    <location>
        <begin position="227"/>
        <end position="641"/>
    </location>
</feature>
<feature type="signal peptide" evidence="10">
    <location>
        <begin position="1"/>
        <end position="20"/>
    </location>
</feature>
<dbReference type="InterPro" id="IPR039426">
    <property type="entry name" value="TonB-dep_rcpt-like"/>
</dbReference>
<dbReference type="STRING" id="1249552.PS2015_1045"/>
<dbReference type="SUPFAM" id="SSF56935">
    <property type="entry name" value="Porins"/>
    <property type="match status" value="1"/>
</dbReference>
<dbReference type="AlphaFoldDB" id="A0A0S2KC38"/>
<comment type="subcellular location">
    <subcellularLocation>
        <location evidence="1 8">Cell outer membrane</location>
        <topology evidence="1 8">Multi-pass membrane protein</topology>
    </subcellularLocation>
</comment>
<dbReference type="InterPro" id="IPR000531">
    <property type="entry name" value="Beta-barrel_TonB"/>
</dbReference>
<evidence type="ECO:0000259" key="12">
    <source>
        <dbReference type="Pfam" id="PF07715"/>
    </source>
</evidence>
<dbReference type="InterPro" id="IPR037066">
    <property type="entry name" value="Plug_dom_sf"/>
</dbReference>
<organism evidence="13 14">
    <name type="scientific">Pseudohongiella spirulinae</name>
    <dbReference type="NCBI Taxonomy" id="1249552"/>
    <lineage>
        <taxon>Bacteria</taxon>
        <taxon>Pseudomonadati</taxon>
        <taxon>Pseudomonadota</taxon>
        <taxon>Gammaproteobacteria</taxon>
        <taxon>Pseudomonadales</taxon>
        <taxon>Pseudohongiellaceae</taxon>
        <taxon>Pseudohongiella</taxon>
    </lineage>
</organism>
<keyword evidence="3 8" id="KW-1134">Transmembrane beta strand</keyword>
<dbReference type="Pfam" id="PF07715">
    <property type="entry name" value="Plug"/>
    <property type="match status" value="1"/>
</dbReference>
<dbReference type="Pfam" id="PF00593">
    <property type="entry name" value="TonB_dep_Rec_b-barrel"/>
    <property type="match status" value="1"/>
</dbReference>
<proteinExistence type="inferred from homology"/>
<dbReference type="GO" id="GO:0009279">
    <property type="term" value="C:cell outer membrane"/>
    <property type="evidence" value="ECO:0007669"/>
    <property type="project" value="UniProtKB-SubCell"/>
</dbReference>
<gene>
    <name evidence="13" type="ORF">PS2015_1045</name>
</gene>
<dbReference type="InterPro" id="IPR012910">
    <property type="entry name" value="Plug_dom"/>
</dbReference>
<sequence length="685" mass="75903" precursor="true">MTRRHLYVAILGILSMPVFAQSNNPGNESIEEILVLGADFSLQGTPSNATEGLVYEQQLDLRPISRTAELLEFIPGMIATQHSGEGKANQYFVRGFNLDHGTDFAINVDGLPVNMPSHGHGQGYADINFVIPELINSMRYRKGPYYASAGDFATAGTADFEYVDYLDGSEVNLTAGGHDYGRLFAGHSIAMQDGQLTIAGAATTYHGPWELDQNLSKRKGFLKYHRENARNIYSLTAMSYSNAWDATDQIPLRAVRNGQIGLWGNIDPTAGGDSERHSLSADWQHLSSDNGNWRLKAYIMEYELDLFSNFTYFDADPVRGDQFQQTDDRRVTGLTGDYSRNLQTLSVPTTLTMGFQHRYDDIHVGLHQSVARQRYASTRDDRVKQSLSSAYLSLNQTWSERLRTVAAVRTDHYRYDVDDLLGPNSGNGDDTLVSPKLNIIYTHSPALETFFSMGTGFHSNDARGATISSDPVSGEPVDPVDPLAKARGYEIGLRTAALPKTQLHLSAFSLRLSSELIYIGDEGTTEAVNASQREGLELGLLYTPLEWLLIDADISYTNARLRNSAPDNYIANAVRNTASFGIIVDDYQSTGWSGGIRMRYLGSAPLIEDNTVRTDSTFLVNAQVTRQLTPAVAVSLEVLNLFDSRDRDITYYYESRLPGESDAVADIHFHPAEPRSLRARLTATF</sequence>
<dbReference type="PANTHER" id="PTHR30069:SF36">
    <property type="entry name" value="BLL6948 PROTEIN"/>
    <property type="match status" value="1"/>
</dbReference>
<evidence type="ECO:0000256" key="6">
    <source>
        <dbReference type="ARBA" id="ARBA00023136"/>
    </source>
</evidence>
<keyword evidence="13" id="KW-0675">Receptor</keyword>
<reference evidence="13 14" key="1">
    <citation type="submission" date="2015-11" db="EMBL/GenBank/DDBJ databases">
        <authorList>
            <person name="Zhang Y."/>
            <person name="Guo Z."/>
        </authorList>
    </citation>
    <scope>NUCLEOTIDE SEQUENCE [LARGE SCALE GENOMIC DNA]</scope>
    <source>
        <strain evidence="13 14">KCTC 32221</strain>
    </source>
</reference>
<evidence type="ECO:0000256" key="7">
    <source>
        <dbReference type="ARBA" id="ARBA00023237"/>
    </source>
</evidence>
<dbReference type="PATRIC" id="fig|1249552.3.peg.1051"/>
<keyword evidence="6 8" id="KW-0472">Membrane</keyword>
<keyword evidence="10" id="KW-0732">Signal</keyword>
<dbReference type="RefSeq" id="WP_058021228.1">
    <property type="nucleotide sequence ID" value="NZ_CP013189.1"/>
</dbReference>
<dbReference type="PANTHER" id="PTHR30069">
    <property type="entry name" value="TONB-DEPENDENT OUTER MEMBRANE RECEPTOR"/>
    <property type="match status" value="1"/>
</dbReference>
<feature type="chain" id="PRO_5006601424" evidence="10">
    <location>
        <begin position="21"/>
        <end position="685"/>
    </location>
</feature>
<name>A0A0S2KC38_9GAMM</name>
<comment type="similarity">
    <text evidence="8 9">Belongs to the TonB-dependent receptor family.</text>
</comment>
<dbReference type="InterPro" id="IPR036942">
    <property type="entry name" value="Beta-barrel_TonB_sf"/>
</dbReference>
<keyword evidence="7 8" id="KW-0998">Cell outer membrane</keyword>
<evidence type="ECO:0000313" key="14">
    <source>
        <dbReference type="Proteomes" id="UP000065641"/>
    </source>
</evidence>
<evidence type="ECO:0000256" key="10">
    <source>
        <dbReference type="SAM" id="SignalP"/>
    </source>
</evidence>